<feature type="region of interest" description="Disordered" evidence="1">
    <location>
        <begin position="163"/>
        <end position="214"/>
    </location>
</feature>
<comment type="caution">
    <text evidence="2">The sequence shown here is derived from an EMBL/GenBank/DDBJ whole genome shotgun (WGS) entry which is preliminary data.</text>
</comment>
<dbReference type="PANTHER" id="PTHR20916">
    <property type="entry name" value="CYSTEINE AND GLYCINE-RICH PROTEIN 2 BINDING PROTEIN"/>
    <property type="match status" value="1"/>
</dbReference>
<dbReference type="EMBL" id="JATAAI010000054">
    <property type="protein sequence ID" value="KAK1733106.1"/>
    <property type="molecule type" value="Genomic_DNA"/>
</dbReference>
<keyword evidence="3" id="KW-1185">Reference proteome</keyword>
<organism evidence="2 3">
    <name type="scientific">Skeletonema marinoi</name>
    <dbReference type="NCBI Taxonomy" id="267567"/>
    <lineage>
        <taxon>Eukaryota</taxon>
        <taxon>Sar</taxon>
        <taxon>Stramenopiles</taxon>
        <taxon>Ochrophyta</taxon>
        <taxon>Bacillariophyta</taxon>
        <taxon>Coscinodiscophyceae</taxon>
        <taxon>Thalassiosirophycidae</taxon>
        <taxon>Thalassiosirales</taxon>
        <taxon>Skeletonemataceae</taxon>
        <taxon>Skeletonema</taxon>
        <taxon>Skeletonema marinoi-dohrnii complex</taxon>
    </lineage>
</organism>
<evidence type="ECO:0000313" key="3">
    <source>
        <dbReference type="Proteomes" id="UP001224775"/>
    </source>
</evidence>
<feature type="region of interest" description="Disordered" evidence="1">
    <location>
        <begin position="307"/>
        <end position="329"/>
    </location>
</feature>
<dbReference type="AlphaFoldDB" id="A0AAD9D405"/>
<accession>A0AAD9D405</accession>
<feature type="region of interest" description="Disordered" evidence="1">
    <location>
        <begin position="1"/>
        <end position="35"/>
    </location>
</feature>
<feature type="compositionally biased region" description="Low complexity" evidence="1">
    <location>
        <begin position="163"/>
        <end position="205"/>
    </location>
</feature>
<sequence>MTEGTAASARIRVLPGSALSLPAPPPPPSHPPPQPVQLVKLAVIGDASSGKSSLVDKFLIRKSANQTNGSSTNNNNSISSGVHWCNASATSNGTFGSALGASLGPSSVEPTSLAEYYKKDIALKKKKRVRNNVQDTHHDDDDETTCVRAQVWDINVPQSAIINNQCSSNNNNSNNSNNSNSPEDTLSSSNSVSSTFSITSSPTATNTPQKQQYNNADNDLANLAPLLPLLKRINGIIITCQCPSPPSITIPLLSSNTSHASYHSQPSSNKSNTNNGEWAELDLLEVQIANWVRFIKSHVALNGGESGSSYNNGSGTPNSNNGSSSNNSSSNNPYKVFVILTFADLAITEYSPKEWMRVSVKMEEICAKFGIYSWRMGTCVCSGDCDVADNFNCDSSSIIGNDGGDRDHDGVGAENNNNFIVKQQQQRQQQKRQYGLLQRMAQQQQQLMEEMEDSVEALFIDMILVHLDGTCRLNDDGS</sequence>
<proteinExistence type="predicted"/>
<feature type="compositionally biased region" description="Pro residues" evidence="1">
    <location>
        <begin position="22"/>
        <end position="35"/>
    </location>
</feature>
<dbReference type="Proteomes" id="UP001224775">
    <property type="component" value="Unassembled WGS sequence"/>
</dbReference>
<dbReference type="PANTHER" id="PTHR20916:SF18">
    <property type="entry name" value="IPT_TIG DOMAIN-CONTAINING PROTEIN"/>
    <property type="match status" value="1"/>
</dbReference>
<evidence type="ECO:0000313" key="2">
    <source>
        <dbReference type="EMBL" id="KAK1733106.1"/>
    </source>
</evidence>
<protein>
    <recommendedName>
        <fullName evidence="4">Dynein light intermediate chain</fullName>
    </recommendedName>
</protein>
<evidence type="ECO:0000256" key="1">
    <source>
        <dbReference type="SAM" id="MobiDB-lite"/>
    </source>
</evidence>
<reference evidence="2" key="1">
    <citation type="submission" date="2023-06" db="EMBL/GenBank/DDBJ databases">
        <title>Survivors Of The Sea: Transcriptome response of Skeletonema marinoi to long-term dormancy.</title>
        <authorList>
            <person name="Pinder M.I.M."/>
            <person name="Kourtchenko O."/>
            <person name="Robertson E.K."/>
            <person name="Larsson T."/>
            <person name="Maumus F."/>
            <person name="Osuna-Cruz C.M."/>
            <person name="Vancaester E."/>
            <person name="Stenow R."/>
            <person name="Vandepoele K."/>
            <person name="Ploug H."/>
            <person name="Bruchert V."/>
            <person name="Godhe A."/>
            <person name="Topel M."/>
        </authorList>
    </citation>
    <scope>NUCLEOTIDE SEQUENCE</scope>
    <source>
        <strain evidence="2">R05AC</strain>
    </source>
</reference>
<gene>
    <name evidence="2" type="ORF">QTG54_016244</name>
</gene>
<name>A0AAD9D405_9STRA</name>
<evidence type="ECO:0008006" key="4">
    <source>
        <dbReference type="Google" id="ProtNLM"/>
    </source>
</evidence>